<evidence type="ECO:0000256" key="7">
    <source>
        <dbReference type="ARBA" id="ARBA00023065"/>
    </source>
</evidence>
<evidence type="ECO:0000313" key="12">
    <source>
        <dbReference type="EMBL" id="PCK31356.1"/>
    </source>
</evidence>
<proteinExistence type="inferred from homology"/>
<feature type="domain" description="Cation efflux protein cytoplasmic" evidence="11">
    <location>
        <begin position="209"/>
        <end position="278"/>
    </location>
</feature>
<keyword evidence="7" id="KW-0406">Ion transport</keyword>
<evidence type="ECO:0000256" key="4">
    <source>
        <dbReference type="ARBA" id="ARBA00022692"/>
    </source>
</evidence>
<dbReference type="PANTHER" id="PTHR11562">
    <property type="entry name" value="CATION EFFLUX PROTEIN/ ZINC TRANSPORTER"/>
    <property type="match status" value="1"/>
</dbReference>
<sequence length="294" mass="31947">MSHAHHHHHGNKLGWAVFVNILLSVAQVIGGILSGSLSLVADALHNLSDAGALIIALVAQKVAKKPASLSLTYGYQRAEIIGALINSATLIVVGIYLLFEAISRFINPEPIDGWIVVWLAALALVVDLITAFITYAAGAKTSLNIRAAFIHNVSDAAASVAVIVAGTLIILYQWYVVDLIATVMISAYVIYHGLALSKSSIKILMQATPDNLDIQEIKVFLEAQDNVKAVSHLHVWQLNEHEYILEAQVVVDSLADQSTLSHLKNILYQEFNLSHTTLELTEELARAEACFEIT</sequence>
<reference evidence="13" key="1">
    <citation type="journal article" date="2019" name="Genome Announc.">
        <title>Draft Genome Sequence of Pseudoalteromonas piscicida Strain 36Y ROTHPW, an Hypersaline Seawater Isolate from the South Coast of Sonora, Mexico.</title>
        <authorList>
            <person name="Sanchez-Diaz R."/>
            <person name="Molina-Garza Z.J."/>
            <person name="Cruz-Suarez L.E."/>
            <person name="Selvin J."/>
            <person name="Kiran G.S."/>
            <person name="Ibarra-Gamez J.C."/>
            <person name="Gomez-Gil B."/>
            <person name="Galaviz-Silva L."/>
        </authorList>
    </citation>
    <scope>NUCLEOTIDE SEQUENCE [LARGE SCALE GENOMIC DNA]</scope>
    <source>
        <strain evidence="13">36Y_RITHPW</strain>
    </source>
</reference>
<keyword evidence="5" id="KW-0862">Zinc</keyword>
<dbReference type="InterPro" id="IPR058533">
    <property type="entry name" value="Cation_efflux_TM"/>
</dbReference>
<dbReference type="InterPro" id="IPR002524">
    <property type="entry name" value="Cation_efflux"/>
</dbReference>
<comment type="subcellular location">
    <subcellularLocation>
        <location evidence="1">Membrane</location>
        <topology evidence="1">Multi-pass membrane protein</topology>
    </subcellularLocation>
</comment>
<evidence type="ECO:0000256" key="3">
    <source>
        <dbReference type="ARBA" id="ARBA00022448"/>
    </source>
</evidence>
<dbReference type="RefSeq" id="WP_099642463.1">
    <property type="nucleotide sequence ID" value="NZ_NKHF01000056.1"/>
</dbReference>
<keyword evidence="4 9" id="KW-0812">Transmembrane</keyword>
<dbReference type="OrthoDB" id="9809646at2"/>
<dbReference type="SUPFAM" id="SSF160240">
    <property type="entry name" value="Cation efflux protein cytoplasmic domain-like"/>
    <property type="match status" value="1"/>
</dbReference>
<dbReference type="GO" id="GO:0005385">
    <property type="term" value="F:zinc ion transmembrane transporter activity"/>
    <property type="evidence" value="ECO:0007669"/>
    <property type="project" value="TreeGrafter"/>
</dbReference>
<evidence type="ECO:0000259" key="11">
    <source>
        <dbReference type="Pfam" id="PF16916"/>
    </source>
</evidence>
<evidence type="ECO:0000256" key="9">
    <source>
        <dbReference type="SAM" id="Phobius"/>
    </source>
</evidence>
<keyword evidence="8 9" id="KW-0472">Membrane</keyword>
<dbReference type="AlphaFoldDB" id="A0A2A5JPJ9"/>
<feature type="transmembrane region" description="Helical" evidence="9">
    <location>
        <begin position="80"/>
        <end position="99"/>
    </location>
</feature>
<dbReference type="Pfam" id="PF16916">
    <property type="entry name" value="ZT_dimer"/>
    <property type="match status" value="1"/>
</dbReference>
<feature type="domain" description="Cation efflux protein transmembrane" evidence="10">
    <location>
        <begin position="16"/>
        <end position="205"/>
    </location>
</feature>
<dbReference type="PANTHER" id="PTHR11562:SF17">
    <property type="entry name" value="RE54080P-RELATED"/>
    <property type="match status" value="1"/>
</dbReference>
<dbReference type="SUPFAM" id="SSF161111">
    <property type="entry name" value="Cation efflux protein transmembrane domain-like"/>
    <property type="match status" value="1"/>
</dbReference>
<protein>
    <submittedName>
        <fullName evidence="12">Cation transporter</fullName>
    </submittedName>
</protein>
<name>A0A2A5JPJ9_PSEO7</name>
<evidence type="ECO:0000256" key="1">
    <source>
        <dbReference type="ARBA" id="ARBA00004141"/>
    </source>
</evidence>
<keyword evidence="6 9" id="KW-1133">Transmembrane helix</keyword>
<keyword evidence="5" id="KW-0864">Zinc transport</keyword>
<dbReference type="NCBIfam" id="TIGR01297">
    <property type="entry name" value="CDF"/>
    <property type="match status" value="1"/>
</dbReference>
<evidence type="ECO:0000256" key="6">
    <source>
        <dbReference type="ARBA" id="ARBA00022989"/>
    </source>
</evidence>
<feature type="transmembrane region" description="Helical" evidence="9">
    <location>
        <begin position="12"/>
        <end position="33"/>
    </location>
</feature>
<evidence type="ECO:0000313" key="13">
    <source>
        <dbReference type="Proteomes" id="UP000228621"/>
    </source>
</evidence>
<accession>A0A2A5JPJ9</accession>
<dbReference type="InterPro" id="IPR027469">
    <property type="entry name" value="Cation_efflux_TMD_sf"/>
</dbReference>
<feature type="transmembrane region" description="Helical" evidence="9">
    <location>
        <begin position="149"/>
        <end position="173"/>
    </location>
</feature>
<evidence type="ECO:0000256" key="2">
    <source>
        <dbReference type="ARBA" id="ARBA00008873"/>
    </source>
</evidence>
<dbReference type="InterPro" id="IPR027470">
    <property type="entry name" value="Cation_efflux_CTD"/>
</dbReference>
<feature type="transmembrane region" description="Helical" evidence="9">
    <location>
        <begin position="111"/>
        <end position="137"/>
    </location>
</feature>
<comment type="similarity">
    <text evidence="2">Belongs to the cation diffusion facilitator (CDF) transporter (TC 2.A.4) family. SLC30A subfamily.</text>
</comment>
<dbReference type="InterPro" id="IPR036837">
    <property type="entry name" value="Cation_efflux_CTD_sf"/>
</dbReference>
<keyword evidence="13" id="KW-1185">Reference proteome</keyword>
<dbReference type="Pfam" id="PF01545">
    <property type="entry name" value="Cation_efflux"/>
    <property type="match status" value="1"/>
</dbReference>
<feature type="transmembrane region" description="Helical" evidence="9">
    <location>
        <begin position="179"/>
        <end position="196"/>
    </location>
</feature>
<gene>
    <name evidence="12" type="ORF">CEX98_12820</name>
</gene>
<evidence type="ECO:0000256" key="8">
    <source>
        <dbReference type="ARBA" id="ARBA00023136"/>
    </source>
</evidence>
<evidence type="ECO:0000259" key="10">
    <source>
        <dbReference type="Pfam" id="PF01545"/>
    </source>
</evidence>
<dbReference type="EMBL" id="NKHF01000056">
    <property type="protein sequence ID" value="PCK31356.1"/>
    <property type="molecule type" value="Genomic_DNA"/>
</dbReference>
<evidence type="ECO:0000256" key="5">
    <source>
        <dbReference type="ARBA" id="ARBA00022906"/>
    </source>
</evidence>
<keyword evidence="3" id="KW-0813">Transport</keyword>
<dbReference type="InterPro" id="IPR050681">
    <property type="entry name" value="CDF/SLC30A"/>
</dbReference>
<comment type="caution">
    <text evidence="12">The sequence shown here is derived from an EMBL/GenBank/DDBJ whole genome shotgun (WGS) entry which is preliminary data.</text>
</comment>
<dbReference type="Proteomes" id="UP000228621">
    <property type="component" value="Unassembled WGS sequence"/>
</dbReference>
<dbReference type="Gene3D" id="1.20.1510.10">
    <property type="entry name" value="Cation efflux protein transmembrane domain"/>
    <property type="match status" value="1"/>
</dbReference>
<organism evidence="12 13">
    <name type="scientific">Pseudoalteromonas piscicida</name>
    <dbReference type="NCBI Taxonomy" id="43662"/>
    <lineage>
        <taxon>Bacteria</taxon>
        <taxon>Pseudomonadati</taxon>
        <taxon>Pseudomonadota</taxon>
        <taxon>Gammaproteobacteria</taxon>
        <taxon>Alteromonadales</taxon>
        <taxon>Pseudoalteromonadaceae</taxon>
        <taxon>Pseudoalteromonas</taxon>
    </lineage>
</organism>
<dbReference type="GO" id="GO:0005886">
    <property type="term" value="C:plasma membrane"/>
    <property type="evidence" value="ECO:0007669"/>
    <property type="project" value="TreeGrafter"/>
</dbReference>